<evidence type="ECO:0000259" key="5">
    <source>
        <dbReference type="Pfam" id="PF02650"/>
    </source>
</evidence>
<dbReference type="Proteomes" id="UP001298681">
    <property type="component" value="Unassembled WGS sequence"/>
</dbReference>
<comment type="caution">
    <text evidence="7">The sequence shown here is derived from an EMBL/GenBank/DDBJ whole genome shotgun (WGS) entry which is preliminary data.</text>
</comment>
<evidence type="ECO:0000259" key="6">
    <source>
        <dbReference type="Pfam" id="PF14527"/>
    </source>
</evidence>
<dbReference type="PANTHER" id="PTHR37307:SF1">
    <property type="entry name" value="CELL DIVISION PROTEIN WHIA-RELATED"/>
    <property type="match status" value="1"/>
</dbReference>
<reference evidence="7 8" key="1">
    <citation type="submission" date="2022-01" db="EMBL/GenBank/DDBJ databases">
        <title>Collection of gut derived symbiotic bacterial strains cultured from healthy donors.</title>
        <authorList>
            <person name="Lin H."/>
            <person name="Kohout C."/>
            <person name="Waligurski E."/>
            <person name="Pamer E.G."/>
        </authorList>
    </citation>
    <scope>NUCLEOTIDE SEQUENCE [LARGE SCALE GENOMIC DNA]</scope>
    <source>
        <strain evidence="7 8">DFI.7.58</strain>
    </source>
</reference>
<dbReference type="EMBL" id="JAKNHQ010000002">
    <property type="protein sequence ID" value="MCG4609679.1"/>
    <property type="molecule type" value="Genomic_DNA"/>
</dbReference>
<dbReference type="InterPro" id="IPR003802">
    <property type="entry name" value="Sporulation_regulator_WhiA"/>
</dbReference>
<gene>
    <name evidence="4 7" type="primary">whiA</name>
    <name evidence="7" type="ORF">L0P57_01805</name>
</gene>
<comment type="similarity">
    <text evidence="4">Belongs to the WhiA family.</text>
</comment>
<proteinExistence type="inferred from homology"/>
<dbReference type="InterPro" id="IPR023054">
    <property type="entry name" value="Sporulation_regulator_WhiA_C"/>
</dbReference>
<dbReference type="GO" id="GO:0003677">
    <property type="term" value="F:DNA binding"/>
    <property type="evidence" value="ECO:0007669"/>
    <property type="project" value="UniProtKB-KW"/>
</dbReference>
<evidence type="ECO:0000256" key="1">
    <source>
        <dbReference type="ARBA" id="ARBA00022618"/>
    </source>
</evidence>
<dbReference type="NCBIfam" id="TIGR00647">
    <property type="entry name" value="DNA_bind_WhiA"/>
    <property type="match status" value="1"/>
</dbReference>
<evidence type="ECO:0000256" key="4">
    <source>
        <dbReference type="HAMAP-Rule" id="MF_01420"/>
    </source>
</evidence>
<comment type="function">
    <text evidence="4">Involved in cell division and chromosome segregation.</text>
</comment>
<keyword evidence="8" id="KW-1185">Reference proteome</keyword>
<dbReference type="PANTHER" id="PTHR37307">
    <property type="entry name" value="CELL DIVISION PROTEIN WHIA-RELATED"/>
    <property type="match status" value="1"/>
</dbReference>
<sequence length="308" mass="34132">MSFAADTKNEMCKSVPQRSCCSKAECYGLLLFGRSFSRASVCMVTENAAVAHRVAQLAAQVAGVIVDLRSSISRRKENRNTFSVTVEGDDQRNHLLHAFGHEAGEINLRIHRKNIVCPECLASFLRGAFLCCGTVTDPNKEYHLEFVVPYSNLAKDLLVALQMCGVERLQPGLTNRKGSFVVYSKGMEQVTDLLTYLGAPAAAMELMQVKMLKEVRNQINRRTNFETANLDKTASAAARQVLAIQKIAESTGLGELPEELRELAELRLQNPEMSLRELGESLSPPLSRSGVNHRLQRIVDLAETLPER</sequence>
<accession>A0ABS9MFV8</accession>
<dbReference type="HAMAP" id="MF_01420">
    <property type="entry name" value="HTH_type_WhiA"/>
    <property type="match status" value="1"/>
</dbReference>
<dbReference type="Pfam" id="PF14527">
    <property type="entry name" value="LAGLIDADG_WhiA"/>
    <property type="match status" value="1"/>
</dbReference>
<name>A0ABS9MFV8_9FIRM</name>
<keyword evidence="3 4" id="KW-0131">Cell cycle</keyword>
<keyword evidence="2 4" id="KW-0238">DNA-binding</keyword>
<keyword evidence="1 4" id="KW-0132">Cell division</keyword>
<evidence type="ECO:0000313" key="8">
    <source>
        <dbReference type="Proteomes" id="UP001298681"/>
    </source>
</evidence>
<dbReference type="SUPFAM" id="SSF55608">
    <property type="entry name" value="Homing endonucleases"/>
    <property type="match status" value="1"/>
</dbReference>
<organism evidence="7 8">
    <name type="scientific">Anaeromassilibacillus senegalensis</name>
    <dbReference type="NCBI Taxonomy" id="1673717"/>
    <lineage>
        <taxon>Bacteria</taxon>
        <taxon>Bacillati</taxon>
        <taxon>Bacillota</taxon>
        <taxon>Clostridia</taxon>
        <taxon>Eubacteriales</taxon>
        <taxon>Acutalibacteraceae</taxon>
        <taxon>Anaeromassilibacillus</taxon>
    </lineage>
</organism>
<feature type="domain" description="Sporulation regulator WhiA C-terminal" evidence="5">
    <location>
        <begin position="219"/>
        <end position="302"/>
    </location>
</feature>
<dbReference type="RefSeq" id="WP_191395546.1">
    <property type="nucleotide sequence ID" value="NZ_JAKNHQ010000002.1"/>
</dbReference>
<dbReference type="InterPro" id="IPR039518">
    <property type="entry name" value="WhiA_LAGLIDADG_dom"/>
</dbReference>
<dbReference type="Gene3D" id="3.10.28.10">
    <property type="entry name" value="Homing endonucleases"/>
    <property type="match status" value="1"/>
</dbReference>
<dbReference type="InterPro" id="IPR027434">
    <property type="entry name" value="Homing_endonucl"/>
</dbReference>
<evidence type="ECO:0000256" key="2">
    <source>
        <dbReference type="ARBA" id="ARBA00023125"/>
    </source>
</evidence>
<protein>
    <recommendedName>
        <fullName evidence="4">Probable cell division protein WhiA</fullName>
    </recommendedName>
</protein>
<feature type="domain" description="WhiA LAGLIDADG-like" evidence="6">
    <location>
        <begin position="122"/>
        <end position="216"/>
    </location>
</feature>
<dbReference type="Pfam" id="PF02650">
    <property type="entry name" value="HTH_WhiA"/>
    <property type="match status" value="1"/>
</dbReference>
<evidence type="ECO:0000256" key="3">
    <source>
        <dbReference type="ARBA" id="ARBA00023306"/>
    </source>
</evidence>
<evidence type="ECO:0000313" key="7">
    <source>
        <dbReference type="EMBL" id="MCG4609679.1"/>
    </source>
</evidence>